<dbReference type="Proteomes" id="UP000030023">
    <property type="component" value="Unassembled WGS sequence"/>
</dbReference>
<keyword evidence="2" id="KW-1185">Reference proteome</keyword>
<accession>A0ABR4XRK6</accession>
<gene>
    <name evidence="1" type="ORF">Q757_02900</name>
</gene>
<protein>
    <submittedName>
        <fullName evidence="1">Uncharacterized protein</fullName>
    </submittedName>
</protein>
<comment type="caution">
    <text evidence="1">The sequence shown here is derived from an EMBL/GenBank/DDBJ whole genome shotgun (WGS) entry which is preliminary data.</text>
</comment>
<evidence type="ECO:0000313" key="2">
    <source>
        <dbReference type="Proteomes" id="UP000030023"/>
    </source>
</evidence>
<name>A0ABR4XRK6_9LACO</name>
<sequence length="52" mass="6351">MKKMHPSPVFNLNIIFLQLKMLLRPLRKTFILLKRLFCFDPFSKIKTSTIWR</sequence>
<reference evidence="1 2" key="1">
    <citation type="journal article" date="2014" name="Antonie Van Leeuwenhoek">
        <title>Oenococcus alcoholitolerans sp. nov., a lactic acid bacteria isolated from cachaca and ethanol fermentation processes.</title>
        <authorList>
            <person name="Badotti F."/>
            <person name="Moreira A.P."/>
            <person name="Tonon L.A."/>
            <person name="de Lucena B.T."/>
            <person name="Gomes Fde C."/>
            <person name="Kruger R."/>
            <person name="Thompson C.C."/>
            <person name="de Morais M.A.Jr."/>
            <person name="Rosa C.A."/>
            <person name="Thompson F.L."/>
        </authorList>
    </citation>
    <scope>NUCLEOTIDE SEQUENCE [LARGE SCALE GENOMIC DNA]</scope>
    <source>
        <strain evidence="1 2">UFRJ-M7.2.18</strain>
    </source>
</reference>
<dbReference type="EMBL" id="AXCV01000090">
    <property type="protein sequence ID" value="KGO32125.1"/>
    <property type="molecule type" value="Genomic_DNA"/>
</dbReference>
<evidence type="ECO:0000313" key="1">
    <source>
        <dbReference type="EMBL" id="KGO32125.1"/>
    </source>
</evidence>
<proteinExistence type="predicted"/>
<organism evidence="1 2">
    <name type="scientific">Oenococcus alcoholitolerans</name>
    <dbReference type="NCBI Taxonomy" id="931074"/>
    <lineage>
        <taxon>Bacteria</taxon>
        <taxon>Bacillati</taxon>
        <taxon>Bacillota</taxon>
        <taxon>Bacilli</taxon>
        <taxon>Lactobacillales</taxon>
        <taxon>Lactobacillaceae</taxon>
        <taxon>Oenococcus</taxon>
    </lineage>
</organism>